<dbReference type="InterPro" id="IPR019587">
    <property type="entry name" value="Polyketide_cyclase/dehydratase"/>
</dbReference>
<dbReference type="Proteomes" id="UP001596157">
    <property type="component" value="Unassembled WGS sequence"/>
</dbReference>
<dbReference type="RefSeq" id="WP_378242730.1">
    <property type="nucleotide sequence ID" value="NZ_JBHSKF010000001.1"/>
</dbReference>
<evidence type="ECO:0000313" key="1">
    <source>
        <dbReference type="EMBL" id="MFC5285625.1"/>
    </source>
</evidence>
<dbReference type="Pfam" id="PF10604">
    <property type="entry name" value="Polyketide_cyc2"/>
    <property type="match status" value="1"/>
</dbReference>
<reference evidence="2" key="1">
    <citation type="journal article" date="2019" name="Int. J. Syst. Evol. Microbiol.">
        <title>The Global Catalogue of Microorganisms (GCM) 10K type strain sequencing project: providing services to taxonomists for standard genome sequencing and annotation.</title>
        <authorList>
            <consortium name="The Broad Institute Genomics Platform"/>
            <consortium name="The Broad Institute Genome Sequencing Center for Infectious Disease"/>
            <person name="Wu L."/>
            <person name="Ma J."/>
        </authorList>
    </citation>
    <scope>NUCLEOTIDE SEQUENCE [LARGE SCALE GENOMIC DNA]</scope>
    <source>
        <strain evidence="2">CCUG 59778</strain>
    </source>
</reference>
<comment type="caution">
    <text evidence="1">The sequence shown here is derived from an EMBL/GenBank/DDBJ whole genome shotgun (WGS) entry which is preliminary data.</text>
</comment>
<protein>
    <submittedName>
        <fullName evidence="1">SRPBCC family protein</fullName>
    </submittedName>
</protein>
<gene>
    <name evidence="1" type="ORF">ACFPM7_01050</name>
</gene>
<accession>A0ABW0EHA1</accession>
<name>A0ABW0EHA1_9PSEU</name>
<dbReference type="EMBL" id="JBHSKF010000001">
    <property type="protein sequence ID" value="MFC5285625.1"/>
    <property type="molecule type" value="Genomic_DNA"/>
</dbReference>
<dbReference type="SUPFAM" id="SSF55961">
    <property type="entry name" value="Bet v1-like"/>
    <property type="match status" value="1"/>
</dbReference>
<organism evidence="1 2">
    <name type="scientific">Actinokineospora guangxiensis</name>
    <dbReference type="NCBI Taxonomy" id="1490288"/>
    <lineage>
        <taxon>Bacteria</taxon>
        <taxon>Bacillati</taxon>
        <taxon>Actinomycetota</taxon>
        <taxon>Actinomycetes</taxon>
        <taxon>Pseudonocardiales</taxon>
        <taxon>Pseudonocardiaceae</taxon>
        <taxon>Actinokineospora</taxon>
    </lineage>
</organism>
<dbReference type="Gene3D" id="3.30.530.20">
    <property type="match status" value="1"/>
</dbReference>
<dbReference type="CDD" id="cd07812">
    <property type="entry name" value="SRPBCC"/>
    <property type="match status" value="1"/>
</dbReference>
<evidence type="ECO:0000313" key="2">
    <source>
        <dbReference type="Proteomes" id="UP001596157"/>
    </source>
</evidence>
<sequence>MSTPDAQGQIAVSASAARVYELVSDLPAMARMAEEFAGGRWLGRDTIARVGARFRGSNRRGVRFWTTVATVTAAAPDKFAFRVSSMGLPVSEWAYEITPTESGCRVVESAWDLRPGWFRPLTVLATGVTDRKARNQANIATTLARLKAAAEG</sequence>
<keyword evidence="2" id="KW-1185">Reference proteome</keyword>
<dbReference type="InterPro" id="IPR023393">
    <property type="entry name" value="START-like_dom_sf"/>
</dbReference>
<proteinExistence type="predicted"/>